<dbReference type="InterPro" id="IPR009006">
    <property type="entry name" value="Ala_racemase/Decarboxylase_C"/>
</dbReference>
<dbReference type="Gene3D" id="3.20.20.10">
    <property type="entry name" value="Alanine racemase"/>
    <property type="match status" value="1"/>
</dbReference>
<comment type="cofactor">
    <cofactor evidence="1 4 5">
        <name>pyridoxal 5'-phosphate</name>
        <dbReference type="ChEBI" id="CHEBI:597326"/>
    </cofactor>
</comment>
<comment type="catalytic activity">
    <reaction evidence="4">
        <text>L-alanine = D-alanine</text>
        <dbReference type="Rhea" id="RHEA:20249"/>
        <dbReference type="ChEBI" id="CHEBI:57416"/>
        <dbReference type="ChEBI" id="CHEBI:57972"/>
        <dbReference type="EC" id="5.1.1.1"/>
    </reaction>
</comment>
<evidence type="ECO:0000259" key="7">
    <source>
        <dbReference type="SMART" id="SM01005"/>
    </source>
</evidence>
<feature type="modified residue" description="N6-(pyridoxal phosphate)lysine" evidence="4 5">
    <location>
        <position position="44"/>
    </location>
</feature>
<feature type="binding site" evidence="4 6">
    <location>
        <position position="318"/>
    </location>
    <ligand>
        <name>substrate</name>
    </ligand>
</feature>
<feature type="domain" description="Alanine racemase C-terminal" evidence="7">
    <location>
        <begin position="249"/>
        <end position="377"/>
    </location>
</feature>
<dbReference type="UniPathway" id="UPA00042">
    <property type="reaction ID" value="UER00497"/>
</dbReference>
<dbReference type="GO" id="GO:0030632">
    <property type="term" value="P:D-alanine biosynthetic process"/>
    <property type="evidence" value="ECO:0007669"/>
    <property type="project" value="UniProtKB-UniRule"/>
</dbReference>
<dbReference type="PRINTS" id="PR00992">
    <property type="entry name" value="ALARACEMASE"/>
</dbReference>
<dbReference type="FunFam" id="3.20.20.10:FF:000002">
    <property type="entry name" value="Alanine racemase"/>
    <property type="match status" value="1"/>
</dbReference>
<dbReference type="InterPro" id="IPR020622">
    <property type="entry name" value="Ala_racemase_pyridoxalP-BS"/>
</dbReference>
<evidence type="ECO:0000256" key="4">
    <source>
        <dbReference type="HAMAP-Rule" id="MF_01201"/>
    </source>
</evidence>
<dbReference type="SMART" id="SM01005">
    <property type="entry name" value="Ala_racemase_C"/>
    <property type="match status" value="1"/>
</dbReference>
<comment type="pathway">
    <text evidence="4">Amino-acid biosynthesis; D-alanine biosynthesis; D-alanine from L-alanine: step 1/1.</text>
</comment>
<evidence type="ECO:0000313" key="8">
    <source>
        <dbReference type="EMBL" id="HGE77590.1"/>
    </source>
</evidence>
<sequence>MYIFILMNTSIGRAWAEIYLDRLINNYKIIKEEVGDKKIMAAIKADAYGHGALEVAKALQKHGVDMFGVASVEEGIELRKGGIKKKIIILSPILNDQIDACIEFDLIPTISELSFFEKLNERLIKYKKGISVHIEVDTGMTRTGFPYDESISAIKKIQSSPFIKIEGIFSHFPLADTDGAFSKEQIERFKRLISNLNNAKVKPKFVHMANSSGIFRYPDSHFNLVRPGISLYGLSASPGLRYHPGFKPVMTLKSRIVNLREVPPGTPISYGHTYRTRRRSRIATVSVGYGDGYPRILSNNADVLCHGKRARIVGTICMDLMMIDVTHIPEARSGDVVTLIGEDRTEEIRVEELAEKSNTIVYEITSGIGPRVTRVFKDHNKIVGMRSLLERWNKIKGG</sequence>
<comment type="caution">
    <text evidence="8">The sequence shown here is derived from an EMBL/GenBank/DDBJ whole genome shotgun (WGS) entry which is preliminary data.</text>
</comment>
<accession>A0A7V3VU21</accession>
<name>A0A7V3VU21_UNCW3</name>
<evidence type="ECO:0000256" key="2">
    <source>
        <dbReference type="ARBA" id="ARBA00022898"/>
    </source>
</evidence>
<dbReference type="Pfam" id="PF00842">
    <property type="entry name" value="Ala_racemase_C"/>
    <property type="match status" value="1"/>
</dbReference>
<dbReference type="Pfam" id="PF01168">
    <property type="entry name" value="Ala_racemase_N"/>
    <property type="match status" value="1"/>
</dbReference>
<dbReference type="NCBIfam" id="TIGR00492">
    <property type="entry name" value="alr"/>
    <property type="match status" value="1"/>
</dbReference>
<dbReference type="InterPro" id="IPR001608">
    <property type="entry name" value="Ala_racemase_N"/>
</dbReference>
<comment type="similarity">
    <text evidence="4">Belongs to the alanine racemase family.</text>
</comment>
<dbReference type="GO" id="GO:0030170">
    <property type="term" value="F:pyridoxal phosphate binding"/>
    <property type="evidence" value="ECO:0007669"/>
    <property type="project" value="UniProtKB-UniRule"/>
</dbReference>
<evidence type="ECO:0000256" key="5">
    <source>
        <dbReference type="PIRSR" id="PIRSR600821-50"/>
    </source>
</evidence>
<dbReference type="InterPro" id="IPR011079">
    <property type="entry name" value="Ala_racemase_C"/>
</dbReference>
<organism evidence="8">
    <name type="scientific">candidate division WOR-3 bacterium</name>
    <dbReference type="NCBI Taxonomy" id="2052148"/>
    <lineage>
        <taxon>Bacteria</taxon>
        <taxon>Bacteria division WOR-3</taxon>
    </lineage>
</organism>
<dbReference type="AlphaFoldDB" id="A0A7V3VU21"/>
<feature type="active site" description="Proton acceptor; specific for L-alanine" evidence="4">
    <location>
        <position position="270"/>
    </location>
</feature>
<dbReference type="GO" id="GO:0005829">
    <property type="term" value="C:cytosol"/>
    <property type="evidence" value="ECO:0007669"/>
    <property type="project" value="TreeGrafter"/>
</dbReference>
<feature type="binding site" evidence="4 6">
    <location>
        <position position="142"/>
    </location>
    <ligand>
        <name>substrate</name>
    </ligand>
</feature>
<reference evidence="8" key="1">
    <citation type="journal article" date="2020" name="mSystems">
        <title>Genome- and Community-Level Interaction Insights into Carbon Utilization and Element Cycling Functions of Hydrothermarchaeota in Hydrothermal Sediment.</title>
        <authorList>
            <person name="Zhou Z."/>
            <person name="Liu Y."/>
            <person name="Xu W."/>
            <person name="Pan J."/>
            <person name="Luo Z.H."/>
            <person name="Li M."/>
        </authorList>
    </citation>
    <scope>NUCLEOTIDE SEQUENCE [LARGE SCALE GENOMIC DNA]</scope>
    <source>
        <strain evidence="8">SpSt-961</strain>
    </source>
</reference>
<proteinExistence type="inferred from homology"/>
<dbReference type="EMBL" id="DTOZ01000037">
    <property type="protein sequence ID" value="HGE77590.1"/>
    <property type="molecule type" value="Genomic_DNA"/>
</dbReference>
<evidence type="ECO:0000256" key="6">
    <source>
        <dbReference type="PIRSR" id="PIRSR600821-52"/>
    </source>
</evidence>
<dbReference type="PANTHER" id="PTHR30511">
    <property type="entry name" value="ALANINE RACEMASE"/>
    <property type="match status" value="1"/>
</dbReference>
<gene>
    <name evidence="8" type="primary">alr</name>
    <name evidence="8" type="ORF">ENX68_01145</name>
</gene>
<dbReference type="InterPro" id="IPR000821">
    <property type="entry name" value="Ala_racemase"/>
</dbReference>
<dbReference type="Gene3D" id="2.40.37.10">
    <property type="entry name" value="Lyase, Ornithine Decarboxylase, Chain A, domain 1"/>
    <property type="match status" value="1"/>
</dbReference>
<dbReference type="InterPro" id="IPR029066">
    <property type="entry name" value="PLP-binding_barrel"/>
</dbReference>
<feature type="active site" description="Proton acceptor; specific for D-alanine" evidence="4">
    <location>
        <position position="44"/>
    </location>
</feature>
<dbReference type="CDD" id="cd00430">
    <property type="entry name" value="PLPDE_III_AR"/>
    <property type="match status" value="1"/>
</dbReference>
<dbReference type="GO" id="GO:0008784">
    <property type="term" value="F:alanine racemase activity"/>
    <property type="evidence" value="ECO:0007669"/>
    <property type="project" value="UniProtKB-UniRule"/>
</dbReference>
<dbReference type="HAMAP" id="MF_01201">
    <property type="entry name" value="Ala_racemase"/>
    <property type="match status" value="1"/>
</dbReference>
<dbReference type="EC" id="5.1.1.1" evidence="4"/>
<evidence type="ECO:0000256" key="1">
    <source>
        <dbReference type="ARBA" id="ARBA00001933"/>
    </source>
</evidence>
<keyword evidence="2 4" id="KW-0663">Pyridoxal phosphate</keyword>
<protein>
    <recommendedName>
        <fullName evidence="4">Alanine racemase</fullName>
        <ecNumber evidence="4">5.1.1.1</ecNumber>
    </recommendedName>
</protein>
<comment type="function">
    <text evidence="4">Catalyzes the interconversion of L-alanine and D-alanine. May also act on other amino acids.</text>
</comment>
<dbReference type="PANTHER" id="PTHR30511:SF0">
    <property type="entry name" value="ALANINE RACEMASE, CATABOLIC-RELATED"/>
    <property type="match status" value="1"/>
</dbReference>
<dbReference type="PROSITE" id="PS00395">
    <property type="entry name" value="ALANINE_RACEMASE"/>
    <property type="match status" value="1"/>
</dbReference>
<keyword evidence="3 4" id="KW-0413">Isomerase</keyword>
<evidence type="ECO:0000256" key="3">
    <source>
        <dbReference type="ARBA" id="ARBA00023235"/>
    </source>
</evidence>
<dbReference type="SUPFAM" id="SSF50621">
    <property type="entry name" value="Alanine racemase C-terminal domain-like"/>
    <property type="match status" value="1"/>
</dbReference>
<dbReference type="SUPFAM" id="SSF51419">
    <property type="entry name" value="PLP-binding barrel"/>
    <property type="match status" value="1"/>
</dbReference>